<feature type="compositionally biased region" description="Basic and acidic residues" evidence="1">
    <location>
        <begin position="536"/>
        <end position="546"/>
    </location>
</feature>
<reference evidence="2" key="2">
    <citation type="submission" date="2023-07" db="EMBL/GenBank/DDBJ databases">
        <authorList>
            <consortium name="Lawrence Berkeley National Laboratory"/>
            <person name="Haridas S."/>
            <person name="Hensen N."/>
            <person name="Bonometti L."/>
            <person name="Westerberg I."/>
            <person name="Brannstrom I.O."/>
            <person name="Guillou S."/>
            <person name="Cros-Aarteil S."/>
            <person name="Calhoun S."/>
            <person name="Kuo A."/>
            <person name="Mondo S."/>
            <person name="Pangilinan J."/>
            <person name="Riley R."/>
            <person name="LaButti K."/>
            <person name="Andreopoulos B."/>
            <person name="Lipzen A."/>
            <person name="Chen C."/>
            <person name="Yanf M."/>
            <person name="Daum C."/>
            <person name="Ng V."/>
            <person name="Clum A."/>
            <person name="Steindorff A."/>
            <person name="Ohm R."/>
            <person name="Martin F."/>
            <person name="Silar P."/>
            <person name="Natvig D."/>
            <person name="Lalanne C."/>
            <person name="Gautier V."/>
            <person name="Ament-velasquez S.L."/>
            <person name="Kruys A."/>
            <person name="Hutchinson M.I."/>
            <person name="Powell A.J."/>
            <person name="Barry K."/>
            <person name="Miller A.N."/>
            <person name="Grigoriev I.V."/>
            <person name="Debuchy R."/>
            <person name="Gladieux P."/>
            <person name="Thoren M.H."/>
            <person name="Johannesson H."/>
        </authorList>
    </citation>
    <scope>NUCLEOTIDE SEQUENCE</scope>
    <source>
        <strain evidence="2">FGSC 1904</strain>
    </source>
</reference>
<comment type="caution">
    <text evidence="2">The sequence shown here is derived from an EMBL/GenBank/DDBJ whole genome shotgun (WGS) entry which is preliminary data.</text>
</comment>
<dbReference type="AlphaFoldDB" id="A0AAE0UA29"/>
<name>A0AAE0UA29_SORBR</name>
<reference evidence="2" key="1">
    <citation type="journal article" date="2023" name="Mol. Phylogenet. Evol.">
        <title>Genome-scale phylogeny and comparative genomics of the fungal order Sordariales.</title>
        <authorList>
            <person name="Hensen N."/>
            <person name="Bonometti L."/>
            <person name="Westerberg I."/>
            <person name="Brannstrom I.O."/>
            <person name="Guillou S."/>
            <person name="Cros-Aarteil S."/>
            <person name="Calhoun S."/>
            <person name="Haridas S."/>
            <person name="Kuo A."/>
            <person name="Mondo S."/>
            <person name="Pangilinan J."/>
            <person name="Riley R."/>
            <person name="LaButti K."/>
            <person name="Andreopoulos B."/>
            <person name="Lipzen A."/>
            <person name="Chen C."/>
            <person name="Yan M."/>
            <person name="Daum C."/>
            <person name="Ng V."/>
            <person name="Clum A."/>
            <person name="Steindorff A."/>
            <person name="Ohm R.A."/>
            <person name="Martin F."/>
            <person name="Silar P."/>
            <person name="Natvig D.O."/>
            <person name="Lalanne C."/>
            <person name="Gautier V."/>
            <person name="Ament-Velasquez S.L."/>
            <person name="Kruys A."/>
            <person name="Hutchinson M.I."/>
            <person name="Powell A.J."/>
            <person name="Barry K."/>
            <person name="Miller A.N."/>
            <person name="Grigoriev I.V."/>
            <person name="Debuchy R."/>
            <person name="Gladieux P."/>
            <person name="Hiltunen Thoren M."/>
            <person name="Johannesson H."/>
        </authorList>
    </citation>
    <scope>NUCLEOTIDE SEQUENCE</scope>
    <source>
        <strain evidence="2">FGSC 1904</strain>
    </source>
</reference>
<dbReference type="EMBL" id="JAUTDP010000009">
    <property type="protein sequence ID" value="KAK3396591.1"/>
    <property type="molecule type" value="Genomic_DNA"/>
</dbReference>
<dbReference type="Proteomes" id="UP001281003">
    <property type="component" value="Unassembled WGS sequence"/>
</dbReference>
<evidence type="ECO:0000313" key="3">
    <source>
        <dbReference type="Proteomes" id="UP001281003"/>
    </source>
</evidence>
<feature type="region of interest" description="Disordered" evidence="1">
    <location>
        <begin position="284"/>
        <end position="350"/>
    </location>
</feature>
<feature type="region of interest" description="Disordered" evidence="1">
    <location>
        <begin position="88"/>
        <end position="116"/>
    </location>
</feature>
<sequence length="546" mass="60978">MAAVAPMDMEESKHDPTSIPLKCILCPKQPIFSDVSHLLTHCSSKSHLSHRFKTELRSDHDDTAREVMQQYLRWEDNSGIRALLTERLNAKENKKPARRGRPAGTANRPKAFQNRDDLVKNEPTGEQLDHAPVLAHWITDPNNASLQFHNLRHGHAYADPPGFQTPVMKRSRSDFPGPDTPDNNNNLLAGKYARWPSETATSDSILPSSEVTSEITEFDDDDESSKLKGVRYPGMGLFDSANEQQKRKRNQRKDESVLKMMEEASMTIKNTEVIYTENWEKQRERDVYQSPSIYEGSPDRELEEADNRKKKRNRRASNVTNAKPRGGRASARNKTAAKTKTTQEETMSIEQDEGISQISGHSHGSMDSYDVFHDPPQRSPHHTGSPMGSFFELRHRPALKPLPSNGHLPSNGQLGSSAPKPLNGSQLSYFPSRESMSNNYSGLPSNNLSNSGLPSNGFFSSQQLPTYSGMNPLSLSGRPSYMQSFNYNGYGSESPRAPNTSAFQPINQMARSMSTTMSTAMPYPSSYASPYPADPTLERPPSDFDV</sequence>
<gene>
    <name evidence="2" type="ORF">B0T20DRAFT_275958</name>
</gene>
<feature type="compositionally biased region" description="Polar residues" evidence="1">
    <location>
        <begin position="407"/>
        <end position="416"/>
    </location>
</feature>
<feature type="compositionally biased region" description="Polar residues" evidence="1">
    <location>
        <begin position="199"/>
        <end position="215"/>
    </location>
</feature>
<evidence type="ECO:0000256" key="1">
    <source>
        <dbReference type="SAM" id="MobiDB-lite"/>
    </source>
</evidence>
<feature type="compositionally biased region" description="Low complexity" evidence="1">
    <location>
        <begin position="524"/>
        <end position="535"/>
    </location>
</feature>
<keyword evidence="3" id="KW-1185">Reference proteome</keyword>
<evidence type="ECO:0000313" key="2">
    <source>
        <dbReference type="EMBL" id="KAK3396591.1"/>
    </source>
</evidence>
<accession>A0AAE0UA29</accession>
<proteinExistence type="predicted"/>
<organism evidence="2 3">
    <name type="scientific">Sordaria brevicollis</name>
    <dbReference type="NCBI Taxonomy" id="83679"/>
    <lineage>
        <taxon>Eukaryota</taxon>
        <taxon>Fungi</taxon>
        <taxon>Dikarya</taxon>
        <taxon>Ascomycota</taxon>
        <taxon>Pezizomycotina</taxon>
        <taxon>Sordariomycetes</taxon>
        <taxon>Sordariomycetidae</taxon>
        <taxon>Sordariales</taxon>
        <taxon>Sordariaceae</taxon>
        <taxon>Sordaria</taxon>
    </lineage>
</organism>
<feature type="region of interest" description="Disordered" evidence="1">
    <location>
        <begin position="524"/>
        <end position="546"/>
    </location>
</feature>
<feature type="region of interest" description="Disordered" evidence="1">
    <location>
        <begin position="398"/>
        <end position="433"/>
    </location>
</feature>
<protein>
    <submittedName>
        <fullName evidence="2">Uncharacterized protein</fullName>
    </submittedName>
</protein>
<feature type="region of interest" description="Disordered" evidence="1">
    <location>
        <begin position="199"/>
        <end position="257"/>
    </location>
</feature>